<evidence type="ECO:0000313" key="1">
    <source>
        <dbReference type="EMBL" id="NML47853.1"/>
    </source>
</evidence>
<dbReference type="RefSeq" id="WP_169422110.1">
    <property type="nucleotide sequence ID" value="NZ_JABBFX010000003.1"/>
</dbReference>
<organism evidence="1 2">
    <name type="scientific">Ramlibacter agri</name>
    <dbReference type="NCBI Taxonomy" id="2728837"/>
    <lineage>
        <taxon>Bacteria</taxon>
        <taxon>Pseudomonadati</taxon>
        <taxon>Pseudomonadota</taxon>
        <taxon>Betaproteobacteria</taxon>
        <taxon>Burkholderiales</taxon>
        <taxon>Comamonadaceae</taxon>
        <taxon>Ramlibacter</taxon>
    </lineage>
</organism>
<keyword evidence="2" id="KW-1185">Reference proteome</keyword>
<dbReference type="EMBL" id="JABBFX010000003">
    <property type="protein sequence ID" value="NML47853.1"/>
    <property type="molecule type" value="Genomic_DNA"/>
</dbReference>
<proteinExistence type="predicted"/>
<dbReference type="SMART" id="SM00710">
    <property type="entry name" value="PbH1"/>
    <property type="match status" value="7"/>
</dbReference>
<accession>A0A848HH47</accession>
<dbReference type="NCBIfam" id="NF012209">
    <property type="entry name" value="LEPR-8K"/>
    <property type="match status" value="1"/>
</dbReference>
<dbReference type="InterPro" id="IPR006626">
    <property type="entry name" value="PbH1"/>
</dbReference>
<protein>
    <submittedName>
        <fullName evidence="1">LEPR-XLL domain-containing protein</fullName>
    </submittedName>
</protein>
<name>A0A848HH47_9BURK</name>
<reference evidence="1 2" key="1">
    <citation type="submission" date="2020-04" db="EMBL/GenBank/DDBJ databases">
        <title>Ramlibacter sp. G-1-2-2 isolated from soil.</title>
        <authorList>
            <person name="Dahal R.H."/>
        </authorList>
    </citation>
    <scope>NUCLEOTIDE SEQUENCE [LARGE SCALE GENOMIC DNA]</scope>
    <source>
        <strain evidence="1 2">G-1-2-2</strain>
    </source>
</reference>
<dbReference type="InterPro" id="IPR053786">
    <property type="entry name" value="LEPRxLL_CS"/>
</dbReference>
<sequence>MKPVQPPFKRALRDLFRVEPLEARVLLSADPVLGAVAVALKPADQDPAAAVAQAYAAPADVNVATTPGATVLVADNAQQPADATSQWLLVDTAQLADANGRVVVGGPDSNAVIHVGTSQVGDLVLMNPQAGGEVYLDGALQLTGSLMILGSGHTTTVSADISDANDVTIADSVKINGNRTIEAGTDGTGFVQLGNNTASTINGDGVGAADSLVVHAADNVRFTGPVGGTDPLTSLTIDGVNVGGTPNLPNNVNFDRDVTVNGDLVINATGTVTFTGMVTLNNGGSLRITGASSVVFQSGLVLVKDTTTGRVGNIFIEGNEIDFVGGSESVKGDGMLTLRPSNVGYGIDVGTIPNSASQPANTTLNLDSADLKALADGFSKIVIGQQDGLHANVAAGNVRIGAESQNVLLRDPVEVYGGTIAVTDMQPSDYQLSVDGSITLDAYGDITIANRMEANLGGSTLTDVTLYSATGKVAQVNDLGDNVGAEPLRAGALTVHAAGGISLPYTEITSVSATNTASGDLSITETATGADVIVTLLSQQAASGGIALNTTAGSITVNGGITNAGSGLTQLGAAGSGKNITVNQDIHSASGTIQLTAAGAITTNDDAGSVTHGVIATDGAGNVQLVASSGAIQQGADILSAGGLVSLDAFTTVTMSDGVKAQSLGLGAGSVSLKARGGNVTVSIVNADGTISIAAAAAIIDGLTGSNPNLDGETAAVLLAAASGIGTGSTPLQTRVNALAATNTTTGGVFIREATALRISGGAGSYAVDAGGSDGSVSITTIDGAITIEKGVRSTGTVGNMLVQTSEAAEATVADLKIRADVTTAHGSMSLLSADSINVDDLVAATAPTISVTGSGQTLDVSADAAITTEGNARFATAGGALRLYADAGDVSLGVADAGAGNVSISAMHGGRILDAQADDGNATPSANVIAGSVRLQGDAGIGLAGALFDTQVATLAAKVTTGSVFLAERDALSVGDVAALSVNRITAQATLGAPVSDTSLSGIGGNAGVVLQAGGNLAIDRAVGAGGNLLLSSGGTLAVNAIASTSAGNLSALANGTLTVAATGVLDATAGVDIESTTGAVNMVDGAVARSNAATIRVKAATGVTVGLLDARSSSDRAGGTTNDFATWGAVSVVAGGNIADNTGETATDIYGYTVRLQAGGGIGASGEQLETEAGQMSAKAGAAGLFLADATGLEVLAQGDIGVARVGLDGVAAIGPVDAAQSGLASGGVLAVVAQGGPLVVDTGTAVTAAGNVLLTALTSDVALSSDVSSGGNISIESARDLLVAGNIAATAAGKTVDLSATRTLSQAQGTTISSNNGNVSLDAGGAVTIETLNAGTGGVFVSGLTIADGDAAGDTEVDIIGGAAQLKGSNGIGAAGAALETQVTTLSAIGNGVFLTESDGVTVDRVQVDVNRVDANGGVAAAGHAAQEDVSGTTVVLATLAGDLTLNAGTAATDAVYGGPGNVRLEAVAGHVVANGNITSSNGSLSVLGASGVAFQGTAGIVAYSGTVDIAASNGAITMADGTGVLTDGGAIRLQASGDITVANLNATATGSVSVNAGGNIADNTGNTNIDILAGVLRLQAGGGIGAADNALETWVGQLSASAGAAGMFLLESDAVLVTQTAAISVNRVGLDGTTLTAQADGVQAGLASGGAVSLQTTNGTLTTDAQGAVSAGGNLYLGAGGSSSDLVTGAAVSSSGGSLSLAAGRDALLGGSVSATAAGSSVEVKAARDVLQAQGTAITTSNGGIVVTGGSLATNGIAGTVTLETLNAGTAGVQVGAQSIVDGDAAGDTEVDIVAGSAALFAGAGIGAAGAALETAVGTLKVGAVGDVFVTESDAVVIDAVSVSYQRVDASGATTNVTTGSLAGLSGANLVLRTLAGSITSAAGVAVAATGNLLLQAGGSTSDIALAGSASAGGAMSLIAGRDATVKSTVTTTGGSIDIQSGGRIDAQQGSAIASGNGNVQLLALSGSVTLELVNAGTGTVRISGSSIIDGDTTTGETEVDIVADKLLLTATSSAGTGVNPLETTVNTLSVSAGSTVGIVESDGLVLDTVTASVNRVAVDGTTAATTPVTQGNVGGSTVTLRTLAGSLSATAAGGKVTATGNLLLKAGGATSDMTLGAAVSTTTGNISLDAGRDMSLAAALSTAGAGKTIDLLAGGALTQQQGSTLTTTNGHASLVAGGVLTIETISVGIGRVNISGSSIVDGDAAGDTEVDILAAGVRATATAGGIGSSGNALETTISTLSAVATGDVFITETDALDLAVVSATVNRVGNNGADAVVTSGGQNNVSGATVVVRTLGGNLTNQATGVVSATGNLLLSAGGAASDLNLAAAVSSSGGDVSLAAGEDIILGANVTSTAPGKSIDLVAGRNFTQAQGTTLQTNAGNIGLQAGGVATLETFNAFSGYVRIQAGSVVDGDTTANESEVDVSAFGLQLVTTGAVGASANALETTVQTLAASAGGNLFLANTGALNISALAIDTQRVGTDGVSTSTTNAATSGLSTATAVVQSGGILESIASAAINASGNLLLKTLDGADMNLQGSVSASGDLTLDSGRDLLLGGAVATTGAGRTLVLLANRAFTQAQGSSASSSDGTIVVSAVLEATVESLAAGTGTVRINASRVIDGDADGDNEVDVTAGALGIVASNGAIGTAANALETAVGSIALGAAQGDVFVTESDALTVDTVGGTAQRVGSDGASQALALASLAGLNGNQVVVRTLAGSLATTAGGGLVMAGSNLLLSAGGAGSDLSLGAAVASTGGDISLLAGRDLLLNASVSTTGSGNTIDLSAQRNLAQAQGTAVTSTDGNIAVEAVTGDATLETVSAGMGSVWVSAVDIVDGDTAGDSEADLSGSVILLTATGAIGAAGNALETSAASLNAHAGGDVFLAEADALVVDNAIASDVHRVQATGASASNMHFGSDGLSGANVVLTTGNGALTTFGAVTANGKLLLQAGGPAGDLTIRSGATAGGALSLEAGRDLVLASSVGSTGSTVDLQAQGALTANEGTAITANANVLLQAGGDVTIDTVNAGIGKVRVVAANLVDGDSGAGETEVDIIADQLLVSATGAVGSASNPLETRVATLAAQAGGLVNIAEADSLLVGPASFGGVSRVNADGSLTVWGPASQGNVIAGGALTLTVAGTLDLAANASLQAAGNLVATADGNVTMAAGSSMQATGPSTIDLTSNTGTVMMDPNTSSLATGSGDIHVTAEGDIQPGAVITQGKAYLNSLNGRVLIRGDLQRNGEDVDLFGNDLVIEVPVSSPGGTLRIGPLNPGTDIVIGDTVPTGAALQVDTGELALLQDGFAQIVIGSSLDHTAILLDGATSPLVFHDPLVLTATGAGGTVKLQGSVTGDSLTIADAGDHTTLATATVAMQGSVLVQDQLTVDGPNTITGSGSLHFTQAVTGAGGAADTLALDAGGGSVAMDQPVTNLDGLSISNASDVHFGAAVTLSGDLVIDATGTVTFDGPLTLTNGARLIVRGGGQVVFNDSADLGSGDALLQVSGIHATGGTGSLRGTGALQVQGATATQAIHVGAGTAAAGELVVGNDVLGAVGAGFTALHIGTGTAALTLGDADLSATGAPVELQGSSIAMVATGAGVRLGTSLALHATGDITAAGQLQATTAANVTLTSDTGAITMAAGSKLASQGGHIALTGAGNLAVAGLDARSSTGTGTVSLSSATGAITDADADSAINVYAQGVDFHGRGTQAGSAQVLEVAAAVVRVDPAGGIVLRDSGTDGRVYYNVLHGSDLEQALVAVGASQRVTTDPDAFVAGGGLQQLAAASTGVRTNSLATALSLSLGSYSAPSGNTQVQSYLASTGTTADAGLTLSQRLQAESELSFASGQPAGDATGVDYWTESLSV</sequence>
<gene>
    <name evidence="1" type="ORF">HHL11_29155</name>
</gene>
<comment type="caution">
    <text evidence="1">The sequence shown here is derived from an EMBL/GenBank/DDBJ whole genome shotgun (WGS) entry which is preliminary data.</text>
</comment>
<dbReference type="Proteomes" id="UP000541185">
    <property type="component" value="Unassembled WGS sequence"/>
</dbReference>
<evidence type="ECO:0000313" key="2">
    <source>
        <dbReference type="Proteomes" id="UP000541185"/>
    </source>
</evidence>